<comment type="caution">
    <text evidence="1">The sequence shown here is derived from an EMBL/GenBank/DDBJ whole genome shotgun (WGS) entry which is preliminary data.</text>
</comment>
<dbReference type="EMBL" id="FPIW01000008">
    <property type="protein sequence ID" value="SFW30383.1"/>
    <property type="molecule type" value="Genomic_DNA"/>
</dbReference>
<sequence length="170" mass="18224">MAHDAKTRNAARAAYIYDMLPLTQVSTAHGVPLATLRSWKARALKAGDDWDKLRGAQALAGEGVEAIARQMVGDYVTMHKTLLETVMTSADIPAGKKVEALASLADSFNKMLAASKRVLPETGELAVALRVLRLLGEYVQREYPQHAHALLEVLEPFAAGLPQALGGAHG</sequence>
<protein>
    <recommendedName>
        <fullName evidence="3">DUF1804 family protein</fullName>
    </recommendedName>
</protein>
<gene>
    <name evidence="1" type="ORF">SAMN02910291_00761</name>
</gene>
<evidence type="ECO:0008006" key="3">
    <source>
        <dbReference type="Google" id="ProtNLM"/>
    </source>
</evidence>
<evidence type="ECO:0000313" key="1">
    <source>
        <dbReference type="EMBL" id="SFW30383.1"/>
    </source>
</evidence>
<dbReference type="AlphaFoldDB" id="A0AA94HRH0"/>
<dbReference type="Proteomes" id="UP000182680">
    <property type="component" value="Unassembled WGS sequence"/>
</dbReference>
<name>A0AA94HRH0_DESDE</name>
<dbReference type="RefSeq" id="WP_072311428.1">
    <property type="nucleotide sequence ID" value="NZ_FPIW01000008.1"/>
</dbReference>
<proteinExistence type="predicted"/>
<dbReference type="Pfam" id="PF08822">
    <property type="entry name" value="DUF1804"/>
    <property type="match status" value="1"/>
</dbReference>
<evidence type="ECO:0000313" key="2">
    <source>
        <dbReference type="Proteomes" id="UP000182680"/>
    </source>
</evidence>
<dbReference type="InterPro" id="IPR014926">
    <property type="entry name" value="Phage_D3112_Orf24"/>
</dbReference>
<organism evidence="1 2">
    <name type="scientific">Desulfovibrio desulfuricans</name>
    <dbReference type="NCBI Taxonomy" id="876"/>
    <lineage>
        <taxon>Bacteria</taxon>
        <taxon>Pseudomonadati</taxon>
        <taxon>Thermodesulfobacteriota</taxon>
        <taxon>Desulfovibrionia</taxon>
        <taxon>Desulfovibrionales</taxon>
        <taxon>Desulfovibrionaceae</taxon>
        <taxon>Desulfovibrio</taxon>
    </lineage>
</organism>
<reference evidence="2" key="1">
    <citation type="submission" date="2016-11" db="EMBL/GenBank/DDBJ databases">
        <authorList>
            <person name="Jaros S."/>
            <person name="Januszkiewicz K."/>
            <person name="Wedrychowicz H."/>
        </authorList>
    </citation>
    <scope>NUCLEOTIDE SEQUENCE [LARGE SCALE GENOMIC DNA]</scope>
    <source>
        <strain evidence="2">DSM 7057</strain>
    </source>
</reference>
<accession>A0AA94HRH0</accession>